<dbReference type="AlphaFoldDB" id="A0A0F9Q4Z6"/>
<evidence type="ECO:0000313" key="1">
    <source>
        <dbReference type="EMBL" id="KKN31997.1"/>
    </source>
</evidence>
<reference evidence="1" key="1">
    <citation type="journal article" date="2015" name="Nature">
        <title>Complex archaea that bridge the gap between prokaryotes and eukaryotes.</title>
        <authorList>
            <person name="Spang A."/>
            <person name="Saw J.H."/>
            <person name="Jorgensen S.L."/>
            <person name="Zaremba-Niedzwiedzka K."/>
            <person name="Martijn J."/>
            <person name="Lind A.E."/>
            <person name="van Eijk R."/>
            <person name="Schleper C."/>
            <person name="Guy L."/>
            <person name="Ettema T.J."/>
        </authorList>
    </citation>
    <scope>NUCLEOTIDE SEQUENCE</scope>
</reference>
<dbReference type="EMBL" id="LAZR01002285">
    <property type="protein sequence ID" value="KKN31997.1"/>
    <property type="molecule type" value="Genomic_DNA"/>
</dbReference>
<accession>A0A0F9Q4Z6</accession>
<gene>
    <name evidence="1" type="ORF">LCGC14_0818330</name>
</gene>
<sequence length="93" mass="10326">MVEWDHKRAYVPTEEVSNGKVSADALEAAVPDSLAWEELIEITVTPAMVAEGLYRRNIYRYSELSHQAVRAAFLEALSADATALFAKAKEVSR</sequence>
<proteinExistence type="predicted"/>
<comment type="caution">
    <text evidence="1">The sequence shown here is derived from an EMBL/GenBank/DDBJ whole genome shotgun (WGS) entry which is preliminary data.</text>
</comment>
<name>A0A0F9Q4Z6_9ZZZZ</name>
<organism evidence="1">
    <name type="scientific">marine sediment metagenome</name>
    <dbReference type="NCBI Taxonomy" id="412755"/>
    <lineage>
        <taxon>unclassified sequences</taxon>
        <taxon>metagenomes</taxon>
        <taxon>ecological metagenomes</taxon>
    </lineage>
</organism>
<protein>
    <submittedName>
        <fullName evidence="1">Uncharacterized protein</fullName>
    </submittedName>
</protein>